<feature type="transmembrane region" description="Helical" evidence="14">
    <location>
        <begin position="141"/>
        <end position="159"/>
    </location>
</feature>
<evidence type="ECO:0000256" key="9">
    <source>
        <dbReference type="ARBA" id="ARBA00022777"/>
    </source>
</evidence>
<dbReference type="KEGG" id="dfl:DFE_0619"/>
<dbReference type="InterPro" id="IPR033463">
    <property type="entry name" value="sCache_3"/>
</dbReference>
<keyword evidence="13 14" id="KW-0472">Membrane</keyword>
<dbReference type="SUPFAM" id="SSF55785">
    <property type="entry name" value="PYP-like sensor domain (PAS domain)"/>
    <property type="match status" value="1"/>
</dbReference>
<dbReference type="EMBL" id="AP017378">
    <property type="protein sequence ID" value="BBD07345.1"/>
    <property type="molecule type" value="Genomic_DNA"/>
</dbReference>
<dbReference type="PANTHER" id="PTHR43065">
    <property type="entry name" value="SENSOR HISTIDINE KINASE"/>
    <property type="match status" value="1"/>
</dbReference>
<evidence type="ECO:0000256" key="5">
    <source>
        <dbReference type="ARBA" id="ARBA00022553"/>
    </source>
</evidence>
<dbReference type="GO" id="GO:0000155">
    <property type="term" value="F:phosphorelay sensor kinase activity"/>
    <property type="evidence" value="ECO:0007669"/>
    <property type="project" value="InterPro"/>
</dbReference>
<keyword evidence="6" id="KW-0808">Transferase</keyword>
<dbReference type="Pfam" id="PF13188">
    <property type="entry name" value="PAS_8"/>
    <property type="match status" value="1"/>
</dbReference>
<reference evidence="17 18" key="1">
    <citation type="journal article" date="2018" name="Sci. Adv.">
        <title>Multi-heme cytochromes provide a pathway for survival in energy-limited environments.</title>
        <authorList>
            <person name="Deng X."/>
            <person name="Dohmae N."/>
            <person name="Nealson K.H."/>
            <person name="Hashimoto K."/>
            <person name="Okamoto A."/>
        </authorList>
    </citation>
    <scope>NUCLEOTIDE SEQUENCE [LARGE SCALE GENOMIC DNA]</scope>
    <source>
        <strain evidence="17 18">IS5</strain>
    </source>
</reference>
<dbReference type="EC" id="2.7.13.3" evidence="3"/>
<evidence type="ECO:0000256" key="13">
    <source>
        <dbReference type="ARBA" id="ARBA00023136"/>
    </source>
</evidence>
<dbReference type="PANTHER" id="PTHR43065:SF46">
    <property type="entry name" value="C4-DICARBOXYLATE TRANSPORT SENSOR PROTEIN DCTB"/>
    <property type="match status" value="1"/>
</dbReference>
<dbReference type="SMART" id="SM00091">
    <property type="entry name" value="PAS"/>
    <property type="match status" value="1"/>
</dbReference>
<gene>
    <name evidence="17" type="ORF">DFE_0619</name>
</gene>
<name>A0A2Z6AVZ5_9BACT</name>
<keyword evidence="9" id="KW-0418">Kinase</keyword>
<dbReference type="InterPro" id="IPR036097">
    <property type="entry name" value="HisK_dim/P_sf"/>
</dbReference>
<dbReference type="SUPFAM" id="SSF55874">
    <property type="entry name" value="ATPase domain of HSP90 chaperone/DNA topoisomerase II/histidine kinase"/>
    <property type="match status" value="1"/>
</dbReference>
<keyword evidence="5" id="KW-0597">Phosphoprotein</keyword>
<evidence type="ECO:0000256" key="10">
    <source>
        <dbReference type="ARBA" id="ARBA00022840"/>
    </source>
</evidence>
<sequence length="672" mass="74498">MKRYRNISLKNKIFLSILGVIMVISVIIALLARWILLSSLTSELEHRGVAIAQSVADRGSGYVLDGDFPSLTALIFDVSMLGERRDLVSYIYVAGPEVDVLAHTFIRPFPREILGTNLLAEEVQAPSVRPILMGGETALDIAVPVLEGIYRIATVHVGLNQRHIDNLVSKLRITFLGFITLVIVIIFWISHRISGYITLPVTKLIKMSDEISKGNLNFKLDLGKQYEDLLVDQESGERCPAYHNSDLPCWHVDKTMGPVSEDAPRPKKPPYCRECVIRHKQIGDEVLQLADSFTYMVRSIKLYRNRLNESEAKYRSLFDAGPDPIFVIERSSLDILDVNPRASELYGYGLQEFHGKSFLDLEAEGEMGTLKSFEALTADNGGSVFYPKAIHRKADGQTFFVNMHASATAYGGHEALIVSTTDITDIIEKDAQLIQASKMTTLGEMSAGIAHELNQPLNAIKMGSDFLSMIVGGEGEVPEDQLEQVTGQMSEQVDRATEIINTLRQFGRMSDLTPEKLDINDPVRAIQKIIGRQMELQSIALKLDLGQDLKQIQAHGNRLQQVFFNLVSNARDAINVWSDPEDSDPRERQITIRTFEEDGRVAIAVSDTGVGIDQTQVDKIFEPFFTTKETGKGMGLGLAISYGIVKDYGGEISVTSKIGAGTTFKLMFPPAA</sequence>
<dbReference type="InterPro" id="IPR036890">
    <property type="entry name" value="HATPase_C_sf"/>
</dbReference>
<dbReference type="SMART" id="SM00387">
    <property type="entry name" value="HATPase_c"/>
    <property type="match status" value="1"/>
</dbReference>
<dbReference type="Pfam" id="PF02518">
    <property type="entry name" value="HATPase_c"/>
    <property type="match status" value="1"/>
</dbReference>
<proteinExistence type="predicted"/>
<dbReference type="CDD" id="cd00130">
    <property type="entry name" value="PAS"/>
    <property type="match status" value="1"/>
</dbReference>
<dbReference type="OrthoDB" id="9805967at2"/>
<evidence type="ECO:0000256" key="8">
    <source>
        <dbReference type="ARBA" id="ARBA00022741"/>
    </source>
</evidence>
<dbReference type="GO" id="GO:0005524">
    <property type="term" value="F:ATP binding"/>
    <property type="evidence" value="ECO:0007669"/>
    <property type="project" value="UniProtKB-KW"/>
</dbReference>
<evidence type="ECO:0000256" key="3">
    <source>
        <dbReference type="ARBA" id="ARBA00012438"/>
    </source>
</evidence>
<evidence type="ECO:0000256" key="7">
    <source>
        <dbReference type="ARBA" id="ARBA00022692"/>
    </source>
</evidence>
<protein>
    <recommendedName>
        <fullName evidence="3">histidine kinase</fullName>
        <ecNumber evidence="3">2.7.13.3</ecNumber>
    </recommendedName>
</protein>
<evidence type="ECO:0000259" key="16">
    <source>
        <dbReference type="PROSITE" id="PS50112"/>
    </source>
</evidence>
<dbReference type="InterPro" id="IPR035965">
    <property type="entry name" value="PAS-like_dom_sf"/>
</dbReference>
<dbReference type="CDD" id="cd00082">
    <property type="entry name" value="HisKA"/>
    <property type="match status" value="1"/>
</dbReference>
<dbReference type="InterPro" id="IPR004358">
    <property type="entry name" value="Sig_transdc_His_kin-like_C"/>
</dbReference>
<dbReference type="Proteomes" id="UP000269883">
    <property type="component" value="Chromosome"/>
</dbReference>
<comment type="catalytic activity">
    <reaction evidence="1">
        <text>ATP + protein L-histidine = ADP + protein N-phospho-L-histidine.</text>
        <dbReference type="EC" id="2.7.13.3"/>
    </reaction>
</comment>
<feature type="transmembrane region" description="Helical" evidence="14">
    <location>
        <begin position="12"/>
        <end position="36"/>
    </location>
</feature>
<feature type="domain" description="Histidine kinase" evidence="15">
    <location>
        <begin position="448"/>
        <end position="672"/>
    </location>
</feature>
<evidence type="ECO:0000313" key="18">
    <source>
        <dbReference type="Proteomes" id="UP000269883"/>
    </source>
</evidence>
<comment type="subcellular location">
    <subcellularLocation>
        <location evidence="2">Cell membrane</location>
        <topology evidence="2">Multi-pass membrane protein</topology>
    </subcellularLocation>
</comment>
<dbReference type="PRINTS" id="PR00344">
    <property type="entry name" value="BCTRLSENSOR"/>
</dbReference>
<keyword evidence="8" id="KW-0547">Nucleotide-binding</keyword>
<dbReference type="InterPro" id="IPR003661">
    <property type="entry name" value="HisK_dim/P_dom"/>
</dbReference>
<feature type="transmembrane region" description="Helical" evidence="14">
    <location>
        <begin position="171"/>
        <end position="190"/>
    </location>
</feature>
<dbReference type="Pfam" id="PF00512">
    <property type="entry name" value="HisKA"/>
    <property type="match status" value="1"/>
</dbReference>
<dbReference type="Gene3D" id="3.30.450.20">
    <property type="entry name" value="PAS domain"/>
    <property type="match status" value="1"/>
</dbReference>
<dbReference type="AlphaFoldDB" id="A0A2Z6AVZ5"/>
<evidence type="ECO:0000256" key="14">
    <source>
        <dbReference type="SAM" id="Phobius"/>
    </source>
</evidence>
<dbReference type="InterPro" id="IPR005467">
    <property type="entry name" value="His_kinase_dom"/>
</dbReference>
<keyword evidence="12" id="KW-0902">Two-component regulatory system</keyword>
<evidence type="ECO:0000256" key="12">
    <source>
        <dbReference type="ARBA" id="ARBA00023012"/>
    </source>
</evidence>
<evidence type="ECO:0000256" key="1">
    <source>
        <dbReference type="ARBA" id="ARBA00000085"/>
    </source>
</evidence>
<evidence type="ECO:0000256" key="2">
    <source>
        <dbReference type="ARBA" id="ARBA00004651"/>
    </source>
</evidence>
<keyword evidence="10" id="KW-0067">ATP-binding</keyword>
<keyword evidence="11 14" id="KW-1133">Transmembrane helix</keyword>
<dbReference type="Gene3D" id="1.10.287.130">
    <property type="match status" value="1"/>
</dbReference>
<dbReference type="SMART" id="SM00388">
    <property type="entry name" value="HisKA"/>
    <property type="match status" value="1"/>
</dbReference>
<keyword evidence="7 14" id="KW-0812">Transmembrane</keyword>
<dbReference type="InterPro" id="IPR000014">
    <property type="entry name" value="PAS"/>
</dbReference>
<evidence type="ECO:0000256" key="4">
    <source>
        <dbReference type="ARBA" id="ARBA00022475"/>
    </source>
</evidence>
<dbReference type="InterPro" id="IPR003594">
    <property type="entry name" value="HATPase_dom"/>
</dbReference>
<accession>A0A2Z6AVZ5</accession>
<evidence type="ECO:0000256" key="11">
    <source>
        <dbReference type="ARBA" id="ARBA00022989"/>
    </source>
</evidence>
<feature type="domain" description="PAS" evidence="16">
    <location>
        <begin position="310"/>
        <end position="359"/>
    </location>
</feature>
<keyword evidence="18" id="KW-1185">Reference proteome</keyword>
<dbReference type="RefSeq" id="WP_126376520.1">
    <property type="nucleotide sequence ID" value="NZ_AP017378.1"/>
</dbReference>
<dbReference type="PROSITE" id="PS50112">
    <property type="entry name" value="PAS"/>
    <property type="match status" value="1"/>
</dbReference>
<dbReference type="Pfam" id="PF17203">
    <property type="entry name" value="sCache_3_2"/>
    <property type="match status" value="1"/>
</dbReference>
<evidence type="ECO:0000256" key="6">
    <source>
        <dbReference type="ARBA" id="ARBA00022679"/>
    </source>
</evidence>
<dbReference type="Gene3D" id="6.10.340.10">
    <property type="match status" value="1"/>
</dbReference>
<evidence type="ECO:0000313" key="17">
    <source>
        <dbReference type="EMBL" id="BBD07345.1"/>
    </source>
</evidence>
<dbReference type="PROSITE" id="PS50109">
    <property type="entry name" value="HIS_KIN"/>
    <property type="match status" value="1"/>
</dbReference>
<evidence type="ECO:0000259" key="15">
    <source>
        <dbReference type="PROSITE" id="PS50109"/>
    </source>
</evidence>
<dbReference type="GO" id="GO:0005886">
    <property type="term" value="C:plasma membrane"/>
    <property type="evidence" value="ECO:0007669"/>
    <property type="project" value="UniProtKB-SubCell"/>
</dbReference>
<organism evidence="17 18">
    <name type="scientific">Desulfovibrio ferrophilus</name>
    <dbReference type="NCBI Taxonomy" id="241368"/>
    <lineage>
        <taxon>Bacteria</taxon>
        <taxon>Pseudomonadati</taxon>
        <taxon>Thermodesulfobacteriota</taxon>
        <taxon>Desulfovibrionia</taxon>
        <taxon>Desulfovibrionales</taxon>
        <taxon>Desulfovibrionaceae</taxon>
        <taxon>Desulfovibrio</taxon>
    </lineage>
</organism>
<keyword evidence="4" id="KW-1003">Cell membrane</keyword>
<dbReference type="Gene3D" id="3.30.565.10">
    <property type="entry name" value="Histidine kinase-like ATPase, C-terminal domain"/>
    <property type="match status" value="1"/>
</dbReference>
<dbReference type="NCBIfam" id="TIGR00229">
    <property type="entry name" value="sensory_box"/>
    <property type="match status" value="1"/>
</dbReference>
<dbReference type="SUPFAM" id="SSF47384">
    <property type="entry name" value="Homodimeric domain of signal transducing histidine kinase"/>
    <property type="match status" value="1"/>
</dbReference>